<keyword evidence="2" id="KW-0732">Signal</keyword>
<accession>A0A1H9E2N9</accession>
<evidence type="ECO:0000313" key="4">
    <source>
        <dbReference type="Proteomes" id="UP000198648"/>
    </source>
</evidence>
<sequence>MRKIILLMVIVITTMVSCSTDDTITPIENSPKKLKSSDNSDFSLIARDSTTRDNDTIISSDPVKPRKD</sequence>
<feature type="signal peptide" evidence="2">
    <location>
        <begin position="1"/>
        <end position="18"/>
    </location>
</feature>
<dbReference type="STRING" id="1299341.SAMN05444005_10957"/>
<dbReference type="PROSITE" id="PS51257">
    <property type="entry name" value="PROKAR_LIPOPROTEIN"/>
    <property type="match status" value="1"/>
</dbReference>
<name>A0A1H9E2N9_9FLAO</name>
<dbReference type="EMBL" id="FOEI01000009">
    <property type="protein sequence ID" value="SEQ19925.1"/>
    <property type="molecule type" value="Genomic_DNA"/>
</dbReference>
<feature type="chain" id="PRO_5011577061" evidence="2">
    <location>
        <begin position="19"/>
        <end position="68"/>
    </location>
</feature>
<gene>
    <name evidence="3" type="ORF">SAMN05444005_10957</name>
</gene>
<organism evidence="3 4">
    <name type="scientific">Flavobacterium urocaniciphilum</name>
    <dbReference type="NCBI Taxonomy" id="1299341"/>
    <lineage>
        <taxon>Bacteria</taxon>
        <taxon>Pseudomonadati</taxon>
        <taxon>Bacteroidota</taxon>
        <taxon>Flavobacteriia</taxon>
        <taxon>Flavobacteriales</taxon>
        <taxon>Flavobacteriaceae</taxon>
        <taxon>Flavobacterium</taxon>
    </lineage>
</organism>
<keyword evidence="4" id="KW-1185">Reference proteome</keyword>
<reference evidence="3 4" key="1">
    <citation type="submission" date="2016-10" db="EMBL/GenBank/DDBJ databases">
        <authorList>
            <person name="de Groot N.N."/>
        </authorList>
    </citation>
    <scope>NUCLEOTIDE SEQUENCE [LARGE SCALE GENOMIC DNA]</scope>
    <source>
        <strain evidence="3 4">DSM 27078</strain>
    </source>
</reference>
<dbReference type="AlphaFoldDB" id="A0A1H9E2N9"/>
<evidence type="ECO:0000256" key="2">
    <source>
        <dbReference type="SAM" id="SignalP"/>
    </source>
</evidence>
<dbReference type="RefSeq" id="WP_143065671.1">
    <property type="nucleotide sequence ID" value="NZ_FOEI01000009.1"/>
</dbReference>
<evidence type="ECO:0000313" key="3">
    <source>
        <dbReference type="EMBL" id="SEQ19925.1"/>
    </source>
</evidence>
<proteinExistence type="predicted"/>
<protein>
    <submittedName>
        <fullName evidence="3">Uncharacterized protein</fullName>
    </submittedName>
</protein>
<evidence type="ECO:0000256" key="1">
    <source>
        <dbReference type="SAM" id="MobiDB-lite"/>
    </source>
</evidence>
<dbReference type="Proteomes" id="UP000198648">
    <property type="component" value="Unassembled WGS sequence"/>
</dbReference>
<feature type="region of interest" description="Disordered" evidence="1">
    <location>
        <begin position="22"/>
        <end position="48"/>
    </location>
</feature>